<proteinExistence type="predicted"/>
<dbReference type="Proteomes" id="UP001145069">
    <property type="component" value="Unassembled WGS sequence"/>
</dbReference>
<gene>
    <name evidence="1" type="ORF">NC799_02255</name>
</gene>
<dbReference type="EMBL" id="JAMQKC010000001">
    <property type="protein sequence ID" value="MDC3415731.1"/>
    <property type="molecule type" value="Genomic_DNA"/>
</dbReference>
<comment type="caution">
    <text evidence="1">The sequence shown here is derived from an EMBL/GenBank/DDBJ whole genome shotgun (WGS) entry which is preliminary data.</text>
</comment>
<organism evidence="1 2">
    <name type="scientific">Aquibacillus salsiterrae</name>
    <dbReference type="NCBI Taxonomy" id="2950439"/>
    <lineage>
        <taxon>Bacteria</taxon>
        <taxon>Bacillati</taxon>
        <taxon>Bacillota</taxon>
        <taxon>Bacilli</taxon>
        <taxon>Bacillales</taxon>
        <taxon>Bacillaceae</taxon>
        <taxon>Aquibacillus</taxon>
    </lineage>
</organism>
<evidence type="ECO:0000313" key="1">
    <source>
        <dbReference type="EMBL" id="MDC3415731.1"/>
    </source>
</evidence>
<dbReference type="Pfam" id="PF08812">
    <property type="entry name" value="YtxC"/>
    <property type="match status" value="1"/>
</dbReference>
<keyword evidence="2" id="KW-1185">Reference proteome</keyword>
<dbReference type="InterPro" id="IPR014199">
    <property type="entry name" value="Spore_YtxC"/>
</dbReference>
<protein>
    <submittedName>
        <fullName evidence="1">Sporulation protein YtxC</fullName>
    </submittedName>
</protein>
<dbReference type="RefSeq" id="WP_272444686.1">
    <property type="nucleotide sequence ID" value="NZ_JAMQKC010000001.1"/>
</dbReference>
<reference evidence="1" key="1">
    <citation type="submission" date="2022-06" db="EMBL/GenBank/DDBJ databases">
        <title>Aquibacillus sp. a new bacterium isolated from soil saline samples.</title>
        <authorList>
            <person name="Galisteo C."/>
            <person name="De La Haba R."/>
            <person name="Sanchez-Porro C."/>
            <person name="Ventosa A."/>
        </authorList>
    </citation>
    <scope>NUCLEOTIDE SEQUENCE</scope>
    <source>
        <strain evidence="1">3ASR75-54</strain>
    </source>
</reference>
<dbReference type="AlphaFoldDB" id="A0A9X3WCC1"/>
<sequence length="285" mass="33871">MLDVYFETKKEANTFSERLLVYNPTVEIHWKKRSEWGYRVLVSDMSHQHTDHIQKEFISKAMTDVFILHREMNWIYDVIKKKYYYDNCDEIQRIADITQSIIAGEDIDLVHVFKNKKPRDSLLGIFRTNMKESVIHFQSIVNFRMQPYRKELIDVIGLAIDEFKREEEYQTFIHSLREYVSRKKMNGSVIHVLQGGDFTFFKENGEKYTSVELKRLIKKEPLYIVGLDDNELNLTPILAMAPKQIYIYGNDPTEPKTLTVQNIFEERMTFLPATDFPFNQSFHTN</sequence>
<name>A0A9X3WCC1_9BACI</name>
<accession>A0A9X3WCC1</accession>
<evidence type="ECO:0000313" key="2">
    <source>
        <dbReference type="Proteomes" id="UP001145069"/>
    </source>
</evidence>